<dbReference type="AlphaFoldDB" id="A0A5B6TAH3"/>
<feature type="compositionally biased region" description="Polar residues" evidence="1">
    <location>
        <begin position="131"/>
        <end position="142"/>
    </location>
</feature>
<feature type="compositionally biased region" description="Gly residues" evidence="1">
    <location>
        <begin position="115"/>
        <end position="127"/>
    </location>
</feature>
<accession>A0A5B6TAH3</accession>
<evidence type="ECO:0000313" key="3">
    <source>
        <dbReference type="Proteomes" id="UP000324133"/>
    </source>
</evidence>
<feature type="compositionally biased region" description="Basic and acidic residues" evidence="1">
    <location>
        <begin position="212"/>
        <end position="223"/>
    </location>
</feature>
<feature type="compositionally biased region" description="Basic and acidic residues" evidence="1">
    <location>
        <begin position="1"/>
        <end position="11"/>
    </location>
</feature>
<organism evidence="2 3">
    <name type="scientific">Rufibacter hautae</name>
    <dbReference type="NCBI Taxonomy" id="2595005"/>
    <lineage>
        <taxon>Bacteria</taxon>
        <taxon>Pseudomonadati</taxon>
        <taxon>Bacteroidota</taxon>
        <taxon>Cytophagia</taxon>
        <taxon>Cytophagales</taxon>
        <taxon>Hymenobacteraceae</taxon>
        <taxon>Rufibacter</taxon>
    </lineage>
</organism>
<feature type="compositionally biased region" description="Basic and acidic residues" evidence="1">
    <location>
        <begin position="66"/>
        <end position="108"/>
    </location>
</feature>
<protein>
    <submittedName>
        <fullName evidence="2">Uncharacterized protein</fullName>
    </submittedName>
</protein>
<proteinExistence type="predicted"/>
<feature type="compositionally biased region" description="Basic and acidic residues" evidence="1">
    <location>
        <begin position="161"/>
        <end position="175"/>
    </location>
</feature>
<dbReference type="Proteomes" id="UP000324133">
    <property type="component" value="Unassembled WGS sequence"/>
</dbReference>
<evidence type="ECO:0000313" key="2">
    <source>
        <dbReference type="EMBL" id="KAA3436867.1"/>
    </source>
</evidence>
<feature type="compositionally biased region" description="Basic and acidic residues" evidence="1">
    <location>
        <begin position="294"/>
        <end position="309"/>
    </location>
</feature>
<dbReference type="OrthoDB" id="892082at2"/>
<reference evidence="2 3" key="1">
    <citation type="submission" date="2019-07" db="EMBL/GenBank/DDBJ databases">
        <title>Rufibacter sp. nov., isolated from lake sediment.</title>
        <authorList>
            <person name="Qu J.-H."/>
        </authorList>
    </citation>
    <scope>NUCLEOTIDE SEQUENCE [LARGE SCALE GENOMIC DNA]</scope>
    <source>
        <strain evidence="2 3">NBS58-1</strain>
    </source>
</reference>
<keyword evidence="3" id="KW-1185">Reference proteome</keyword>
<comment type="caution">
    <text evidence="2">The sequence shown here is derived from an EMBL/GenBank/DDBJ whole genome shotgun (WGS) entry which is preliminary data.</text>
</comment>
<dbReference type="RefSeq" id="WP_149092808.1">
    <property type="nucleotide sequence ID" value="NZ_VKKY01000003.1"/>
</dbReference>
<feature type="compositionally biased region" description="Basic and acidic residues" evidence="1">
    <location>
        <begin position="17"/>
        <end position="55"/>
    </location>
</feature>
<gene>
    <name evidence="2" type="ORF">FOA19_21055</name>
</gene>
<feature type="compositionally biased region" description="Polar residues" evidence="1">
    <location>
        <begin position="56"/>
        <end position="65"/>
    </location>
</feature>
<name>A0A5B6TAH3_9BACT</name>
<dbReference type="EMBL" id="VKKY01000003">
    <property type="protein sequence ID" value="KAA3436867.1"/>
    <property type="molecule type" value="Genomic_DNA"/>
</dbReference>
<feature type="compositionally biased region" description="Polar residues" evidence="1">
    <location>
        <begin position="274"/>
        <end position="283"/>
    </location>
</feature>
<feature type="region of interest" description="Disordered" evidence="1">
    <location>
        <begin position="1"/>
        <end position="330"/>
    </location>
</feature>
<evidence type="ECO:0000256" key="1">
    <source>
        <dbReference type="SAM" id="MobiDB-lite"/>
    </source>
</evidence>
<sequence length="330" mass="38238">MNRNQRPDDRSHHRSDNRRADEDQYRGSYRLDDDRDRDYDRLDRRNNFNDRDISNDYRSSQYQGSNEDRRRERDHELPRDYGRDQNRRGERFDNMGAHEDNNGLEHSTRNFGNMGSYGGAQGFGSSRGGSHNQNSGDGSRWSSGHGREDDRHVNRQVYGAYRDHNSFAPGEREQYDGSGRAGSRGADNTRGWEPADRAGSRGGVRDIGTNDTSRRGDDSRYEIYDDSQSHYNRGEYERGRQLGYMSSGHDRRTQAEGSANFDYNRPRREHHNQQGEGNRSENYGNMAGSLSWGNDRDYRSEEGEHRRYDPSSGHVRGQGSQPPSREDFSW</sequence>